<dbReference type="EMBL" id="BQNZ01000003">
    <property type="protein sequence ID" value="GKH73438.1"/>
    <property type="molecule type" value="Genomic_DNA"/>
</dbReference>
<proteinExistence type="predicted"/>
<name>A0AA37K8V3_9BACT</name>
<dbReference type="RefSeq" id="WP_139322586.1">
    <property type="nucleotide sequence ID" value="NZ_BQNZ01000003.1"/>
</dbReference>
<comment type="caution">
    <text evidence="1">The sequence shown here is derived from an EMBL/GenBank/DDBJ whole genome shotgun (WGS) entry which is preliminary data.</text>
</comment>
<evidence type="ECO:0000313" key="2">
    <source>
        <dbReference type="Proteomes" id="UP001055114"/>
    </source>
</evidence>
<evidence type="ECO:0000313" key="1">
    <source>
        <dbReference type="EMBL" id="GKH73438.1"/>
    </source>
</evidence>
<dbReference type="AlphaFoldDB" id="A0AA37K8V3"/>
<accession>A0AA37K8V3</accession>
<organism evidence="1 2">
    <name type="scientific">Parabacteroides merdae</name>
    <dbReference type="NCBI Taxonomy" id="46503"/>
    <lineage>
        <taxon>Bacteria</taxon>
        <taxon>Pseudomonadati</taxon>
        <taxon>Bacteroidota</taxon>
        <taxon>Bacteroidia</taxon>
        <taxon>Bacteroidales</taxon>
        <taxon>Tannerellaceae</taxon>
        <taxon>Parabacteroides</taxon>
    </lineage>
</organism>
<sequence length="111" mass="12727">MKKLSVEILKKLILEAINAGYHHTGDIIQVCEAEISYHNFCQAIAGLKPVIIEDNITYRLRFGVYPDENGENKWLAGYLSEKPYNQYLTIGEGKTLFQAAFHLKRLLKIKD</sequence>
<dbReference type="Proteomes" id="UP001055114">
    <property type="component" value="Unassembled WGS sequence"/>
</dbReference>
<reference evidence="1" key="1">
    <citation type="submission" date="2022-01" db="EMBL/GenBank/DDBJ databases">
        <title>Novel bile acid biosynthetic pathways are enriched in the microbiome of centenarians.</title>
        <authorList>
            <person name="Sato Y."/>
            <person name="Atarashi K."/>
            <person name="Plichta R.D."/>
            <person name="Arai Y."/>
            <person name="Sasajima S."/>
            <person name="Kearney M.S."/>
            <person name="Suda W."/>
            <person name="Takeshita K."/>
            <person name="Sasaki T."/>
            <person name="Okamoto S."/>
            <person name="Skelly N.A."/>
            <person name="Okamura Y."/>
            <person name="Vlamakis H."/>
            <person name="Li Y."/>
            <person name="Tanoue T."/>
            <person name="Takei H."/>
            <person name="Nittono H."/>
            <person name="Narushima S."/>
            <person name="Irie J."/>
            <person name="Itoh H."/>
            <person name="Moriya K."/>
            <person name="Sugiura Y."/>
            <person name="Suematsu M."/>
            <person name="Moritoki N."/>
            <person name="Shibata S."/>
            <person name="Littman R.D."/>
            <person name="Fischbach A.M."/>
            <person name="Uwamino Y."/>
            <person name="Inoue T."/>
            <person name="Honda A."/>
            <person name="Hattori M."/>
            <person name="Murai T."/>
            <person name="Xavier J.R."/>
            <person name="Hirose N."/>
            <person name="Honda K."/>
        </authorList>
    </citation>
    <scope>NUCLEOTIDE SEQUENCE</scope>
    <source>
        <strain evidence="1">CE91-St3</strain>
    </source>
</reference>
<gene>
    <name evidence="1" type="ORF">CE91St3_33010</name>
</gene>
<protein>
    <submittedName>
        <fullName evidence="1">Uncharacterized protein</fullName>
    </submittedName>
</protein>